<name>A0A9Q1MIH2_9SOLA</name>
<sequence length="70" mass="8104">MFFTERGKKLHLEHWAFVFSRVILLVIFSSRKDSLSSNQGTHIYDPQILINTAESALDLLPWKPDGLDFL</sequence>
<comment type="caution">
    <text evidence="1">The sequence shown here is derived from an EMBL/GenBank/DDBJ whole genome shotgun (WGS) entry which is preliminary data.</text>
</comment>
<accession>A0A9Q1MIH2</accession>
<proteinExistence type="predicted"/>
<evidence type="ECO:0000313" key="1">
    <source>
        <dbReference type="EMBL" id="KAJ8559356.1"/>
    </source>
</evidence>
<protein>
    <submittedName>
        <fullName evidence="1">Uncharacterized protein</fullName>
    </submittedName>
</protein>
<dbReference type="AlphaFoldDB" id="A0A9Q1MIH2"/>
<keyword evidence="2" id="KW-1185">Reference proteome</keyword>
<dbReference type="EMBL" id="JAJAGQ010000006">
    <property type="protein sequence ID" value="KAJ8559356.1"/>
    <property type="molecule type" value="Genomic_DNA"/>
</dbReference>
<dbReference type="Proteomes" id="UP001152561">
    <property type="component" value="Unassembled WGS sequence"/>
</dbReference>
<reference evidence="2" key="1">
    <citation type="journal article" date="2023" name="Proc. Natl. Acad. Sci. U.S.A.">
        <title>Genomic and structural basis for evolution of tropane alkaloid biosynthesis.</title>
        <authorList>
            <person name="Wanga Y.-J."/>
            <person name="Taina T."/>
            <person name="Yua J.-Y."/>
            <person name="Lia J."/>
            <person name="Xua B."/>
            <person name="Chenc J."/>
            <person name="D'Auriad J.C."/>
            <person name="Huanga J.-P."/>
            <person name="Huanga S.-X."/>
        </authorList>
    </citation>
    <scope>NUCLEOTIDE SEQUENCE [LARGE SCALE GENOMIC DNA]</scope>
    <source>
        <strain evidence="2">cv. KIB-2019</strain>
    </source>
</reference>
<gene>
    <name evidence="1" type="ORF">K7X08_003414</name>
</gene>
<evidence type="ECO:0000313" key="2">
    <source>
        <dbReference type="Proteomes" id="UP001152561"/>
    </source>
</evidence>
<organism evidence="1 2">
    <name type="scientific">Anisodus acutangulus</name>
    <dbReference type="NCBI Taxonomy" id="402998"/>
    <lineage>
        <taxon>Eukaryota</taxon>
        <taxon>Viridiplantae</taxon>
        <taxon>Streptophyta</taxon>
        <taxon>Embryophyta</taxon>
        <taxon>Tracheophyta</taxon>
        <taxon>Spermatophyta</taxon>
        <taxon>Magnoliopsida</taxon>
        <taxon>eudicotyledons</taxon>
        <taxon>Gunneridae</taxon>
        <taxon>Pentapetalae</taxon>
        <taxon>asterids</taxon>
        <taxon>lamiids</taxon>
        <taxon>Solanales</taxon>
        <taxon>Solanaceae</taxon>
        <taxon>Solanoideae</taxon>
        <taxon>Hyoscyameae</taxon>
        <taxon>Anisodus</taxon>
    </lineage>
</organism>